<gene>
    <name evidence="1" type="ORF">METZ01_LOCUS325467</name>
</gene>
<dbReference type="AlphaFoldDB" id="A0A382PGV0"/>
<protein>
    <submittedName>
        <fullName evidence="1">Uncharacterized protein</fullName>
    </submittedName>
</protein>
<organism evidence="1">
    <name type="scientific">marine metagenome</name>
    <dbReference type="NCBI Taxonomy" id="408172"/>
    <lineage>
        <taxon>unclassified sequences</taxon>
        <taxon>metagenomes</taxon>
        <taxon>ecological metagenomes</taxon>
    </lineage>
</organism>
<accession>A0A382PGV0</accession>
<sequence>MIHILLPVEENGVSIICPQSHLWP</sequence>
<reference evidence="1" key="1">
    <citation type="submission" date="2018-05" db="EMBL/GenBank/DDBJ databases">
        <authorList>
            <person name="Lanie J.A."/>
            <person name="Ng W.-L."/>
            <person name="Kazmierczak K.M."/>
            <person name="Andrzejewski T.M."/>
            <person name="Davidsen T.M."/>
            <person name="Wayne K.J."/>
            <person name="Tettelin H."/>
            <person name="Glass J.I."/>
            <person name="Rusch D."/>
            <person name="Podicherti R."/>
            <person name="Tsui H.-C.T."/>
            <person name="Winkler M.E."/>
        </authorList>
    </citation>
    <scope>NUCLEOTIDE SEQUENCE</scope>
</reference>
<name>A0A382PGV0_9ZZZZ</name>
<evidence type="ECO:0000313" key="1">
    <source>
        <dbReference type="EMBL" id="SVC72613.1"/>
    </source>
</evidence>
<dbReference type="EMBL" id="UINC01107325">
    <property type="protein sequence ID" value="SVC72613.1"/>
    <property type="molecule type" value="Genomic_DNA"/>
</dbReference>
<proteinExistence type="predicted"/>